<sequence>MAVSEIKNPSSLKIKLNLGLVDGKAKTRSKSYSYLKHDADLQDVYDVGQSLMGLQKHDVTDIIKIDNTTLNA</sequence>
<comment type="caution">
    <text evidence="2">The sequence shown here is derived from an EMBL/GenBank/DDBJ whole genome shotgun (WGS) entry which is preliminary data.</text>
</comment>
<gene>
    <name evidence="2" type="ORF">H8923_07210</name>
</gene>
<evidence type="ECO:0000313" key="2">
    <source>
        <dbReference type="EMBL" id="MBC5996543.1"/>
    </source>
</evidence>
<organism evidence="2 3">
    <name type="scientific">Romboutsia faecis</name>
    <dbReference type="NCBI Taxonomy" id="2764597"/>
    <lineage>
        <taxon>Bacteria</taxon>
        <taxon>Bacillati</taxon>
        <taxon>Bacillota</taxon>
        <taxon>Clostridia</taxon>
        <taxon>Peptostreptococcales</taxon>
        <taxon>Peptostreptococcaceae</taxon>
        <taxon>Romboutsia</taxon>
    </lineage>
</organism>
<protein>
    <submittedName>
        <fullName evidence="2">DUF1659 domain-containing protein</fullName>
    </submittedName>
</protein>
<accession>A0ABR7JNR7</accession>
<proteinExistence type="predicted"/>
<dbReference type="Proteomes" id="UP000609849">
    <property type="component" value="Unassembled WGS sequence"/>
</dbReference>
<feature type="domain" description="DUF1659" evidence="1">
    <location>
        <begin position="2"/>
        <end position="71"/>
    </location>
</feature>
<dbReference type="InterPro" id="IPR012454">
    <property type="entry name" value="DUF1659"/>
</dbReference>
<dbReference type="Pfam" id="PF07872">
    <property type="entry name" value="DUF1659"/>
    <property type="match status" value="1"/>
</dbReference>
<dbReference type="EMBL" id="JACRWE010000003">
    <property type="protein sequence ID" value="MBC5996543.1"/>
    <property type="molecule type" value="Genomic_DNA"/>
</dbReference>
<reference evidence="2 3" key="1">
    <citation type="submission" date="2020-08" db="EMBL/GenBank/DDBJ databases">
        <authorList>
            <person name="Liu C."/>
            <person name="Sun Q."/>
        </authorList>
    </citation>
    <scope>NUCLEOTIDE SEQUENCE [LARGE SCALE GENOMIC DNA]</scope>
    <source>
        <strain evidence="2 3">NSJ-18</strain>
    </source>
</reference>
<dbReference type="RefSeq" id="WP_153926048.1">
    <property type="nucleotide sequence ID" value="NZ_JACRWE010000003.1"/>
</dbReference>
<evidence type="ECO:0000259" key="1">
    <source>
        <dbReference type="Pfam" id="PF07872"/>
    </source>
</evidence>
<evidence type="ECO:0000313" key="3">
    <source>
        <dbReference type="Proteomes" id="UP000609849"/>
    </source>
</evidence>
<name>A0ABR7JNR7_9FIRM</name>
<keyword evidence="3" id="KW-1185">Reference proteome</keyword>